<name>A0ABP6Z419_9ACTN</name>
<dbReference type="PRINTS" id="PR00469">
    <property type="entry name" value="PNDRDTASEII"/>
</dbReference>
<keyword evidence="4" id="KW-0285">Flavoprotein</keyword>
<evidence type="ECO:0000256" key="4">
    <source>
        <dbReference type="ARBA" id="ARBA00022630"/>
    </source>
</evidence>
<reference evidence="13" key="1">
    <citation type="journal article" date="2019" name="Int. J. Syst. Evol. Microbiol.">
        <title>The Global Catalogue of Microorganisms (GCM) 10K type strain sequencing project: providing services to taxonomists for standard genome sequencing and annotation.</title>
        <authorList>
            <consortium name="The Broad Institute Genomics Platform"/>
            <consortium name="The Broad Institute Genome Sequencing Center for Infectious Disease"/>
            <person name="Wu L."/>
            <person name="Ma J."/>
        </authorList>
    </citation>
    <scope>NUCLEOTIDE SEQUENCE [LARGE SCALE GENOMIC DNA]</scope>
    <source>
        <strain evidence="13">JCM 16902</strain>
    </source>
</reference>
<keyword evidence="13" id="KW-1185">Reference proteome</keyword>
<dbReference type="Pfam" id="PF00724">
    <property type="entry name" value="Oxidored_FMN"/>
    <property type="match status" value="1"/>
</dbReference>
<evidence type="ECO:0000256" key="2">
    <source>
        <dbReference type="ARBA" id="ARBA00001966"/>
    </source>
</evidence>
<evidence type="ECO:0000256" key="8">
    <source>
        <dbReference type="ARBA" id="ARBA00023004"/>
    </source>
</evidence>
<evidence type="ECO:0000256" key="7">
    <source>
        <dbReference type="ARBA" id="ARBA00023002"/>
    </source>
</evidence>
<comment type="cofactor">
    <cofactor evidence="1">
        <name>FMN</name>
        <dbReference type="ChEBI" id="CHEBI:58210"/>
    </cofactor>
</comment>
<dbReference type="EMBL" id="BAAAZO010000002">
    <property type="protein sequence ID" value="GAA3598181.1"/>
    <property type="molecule type" value="Genomic_DNA"/>
</dbReference>
<dbReference type="Pfam" id="PF07992">
    <property type="entry name" value="Pyr_redox_2"/>
    <property type="match status" value="1"/>
</dbReference>
<evidence type="ECO:0000313" key="13">
    <source>
        <dbReference type="Proteomes" id="UP001501074"/>
    </source>
</evidence>
<dbReference type="PANTHER" id="PTHR42917:SF2">
    <property type="entry name" value="2,4-DIENOYL-COA REDUCTASE [(2E)-ENOYL-COA-PRODUCING]"/>
    <property type="match status" value="1"/>
</dbReference>
<comment type="caution">
    <text evidence="12">The sequence shown here is derived from an EMBL/GenBank/DDBJ whole genome shotgun (WGS) entry which is preliminary data.</text>
</comment>
<evidence type="ECO:0000256" key="3">
    <source>
        <dbReference type="ARBA" id="ARBA00011048"/>
    </source>
</evidence>
<organism evidence="12 13">
    <name type="scientific">Kineosporia mesophila</name>
    <dbReference type="NCBI Taxonomy" id="566012"/>
    <lineage>
        <taxon>Bacteria</taxon>
        <taxon>Bacillati</taxon>
        <taxon>Actinomycetota</taxon>
        <taxon>Actinomycetes</taxon>
        <taxon>Kineosporiales</taxon>
        <taxon>Kineosporiaceae</taxon>
        <taxon>Kineosporia</taxon>
    </lineage>
</organism>
<evidence type="ECO:0000313" key="12">
    <source>
        <dbReference type="EMBL" id="GAA3598181.1"/>
    </source>
</evidence>
<proteinExistence type="inferred from homology"/>
<evidence type="ECO:0000256" key="9">
    <source>
        <dbReference type="ARBA" id="ARBA00023014"/>
    </source>
</evidence>
<evidence type="ECO:0000256" key="1">
    <source>
        <dbReference type="ARBA" id="ARBA00001917"/>
    </source>
</evidence>
<dbReference type="InterPro" id="IPR036188">
    <property type="entry name" value="FAD/NAD-bd_sf"/>
</dbReference>
<keyword evidence="8" id="KW-0408">Iron</keyword>
<evidence type="ECO:0000256" key="6">
    <source>
        <dbReference type="ARBA" id="ARBA00022723"/>
    </source>
</evidence>
<feature type="domain" description="NADH:flavin oxidoreductase/NADH oxidase N-terminal" evidence="10">
    <location>
        <begin position="7"/>
        <end position="338"/>
    </location>
</feature>
<evidence type="ECO:0000259" key="10">
    <source>
        <dbReference type="Pfam" id="PF00724"/>
    </source>
</evidence>
<keyword evidence="6" id="KW-0479">Metal-binding</keyword>
<dbReference type="Gene3D" id="3.20.20.70">
    <property type="entry name" value="Aldolase class I"/>
    <property type="match status" value="1"/>
</dbReference>
<comment type="similarity">
    <text evidence="3">In the N-terminal section; belongs to the NADH:flavin oxidoreductase/NADH oxidase family.</text>
</comment>
<evidence type="ECO:0000259" key="11">
    <source>
        <dbReference type="Pfam" id="PF07992"/>
    </source>
</evidence>
<dbReference type="Gene3D" id="3.40.50.720">
    <property type="entry name" value="NAD(P)-binding Rossmann-like Domain"/>
    <property type="match status" value="1"/>
</dbReference>
<feature type="domain" description="FAD/NAD(P)-binding" evidence="11">
    <location>
        <begin position="384"/>
        <end position="608"/>
    </location>
</feature>
<protein>
    <submittedName>
        <fullName evidence="12">FAD-dependent oxidoreductase</fullName>
    </submittedName>
</protein>
<keyword evidence="9" id="KW-0411">Iron-sulfur</keyword>
<evidence type="ECO:0000256" key="5">
    <source>
        <dbReference type="ARBA" id="ARBA00022643"/>
    </source>
</evidence>
<accession>A0ABP6Z419</accession>
<comment type="cofactor">
    <cofactor evidence="2">
        <name>[4Fe-4S] cluster</name>
        <dbReference type="ChEBI" id="CHEBI:49883"/>
    </cofactor>
</comment>
<keyword evidence="5" id="KW-0288">FMN</keyword>
<gene>
    <name evidence="12" type="ORF">GCM10022223_11860</name>
</gene>
<dbReference type="SUPFAM" id="SSF51905">
    <property type="entry name" value="FAD/NAD(P)-binding domain"/>
    <property type="match status" value="1"/>
</dbReference>
<dbReference type="InterPro" id="IPR023753">
    <property type="entry name" value="FAD/NAD-binding_dom"/>
</dbReference>
<dbReference type="Gene3D" id="3.50.50.60">
    <property type="entry name" value="FAD/NAD(P)-binding domain"/>
    <property type="match status" value="1"/>
</dbReference>
<dbReference type="InterPro" id="IPR013785">
    <property type="entry name" value="Aldolase_TIM"/>
</dbReference>
<dbReference type="PRINTS" id="PR00368">
    <property type="entry name" value="FADPNR"/>
</dbReference>
<sequence length="642" mass="67536">MTSFENLLSPGRIGSLEVPNRVLLAPMGTEMCTPDGRSTEQEAAYYAARAAGGTGIVMSGINAVQSDTEPITAGLGRIDTDEHIPGIARIAQRVHEEGSLFALQLTAGLGRNINTVQPGTVPVSASDNTWFADASIRCRPLTLDEIAVIVRRFGEAAVRARAAGVDMIDLHGHTGYVLDQFLSPVWNRRTDAYGGSVENRVRLTAEIVAVIKANAPGMPVSFRLSVHHRFEGGRTPDDSLDIARELEKAGVDLIIADEGSYEAMDYVFPPYYLGDACMADAAAVLKDVVTIPVAAVGNLRPQDGERLLAEGKADFIAIGRGLIADPDLVNKLRAGRPQDVRPCIRCNASCTGNAFFGKALECAVNPAAGHELELGPVLSVRPRHVVVIGGGPGGMEAARAAARCGHRVDLYDQGPQLGGVLLPAATPDFKRELRSMITWWEGQLAALGVTVHTGVTITPGSPELAEADEIIVATGSVPLRPRAIEGLEDPSVIDVLAFHQGTPVGHRVLIAGGGLSGADAALELARDGHEVTLVEAADEVARDMLMVNRVTLLRDLAHAGVTVLTGHRISKIAGDEAIAEGPDGLIALHADTVISAFGLLPARTLVEQLLPDARVHPVGDCVQPAKVGEAVRSGYDAALALG</sequence>
<dbReference type="PANTHER" id="PTHR42917">
    <property type="entry name" value="2,4-DIENOYL-COA REDUCTASE"/>
    <property type="match status" value="1"/>
</dbReference>
<dbReference type="InterPro" id="IPR001155">
    <property type="entry name" value="OxRdtase_FMN_N"/>
</dbReference>
<dbReference type="Proteomes" id="UP001501074">
    <property type="component" value="Unassembled WGS sequence"/>
</dbReference>
<keyword evidence="7" id="KW-0560">Oxidoreductase</keyword>
<dbReference type="RefSeq" id="WP_231485937.1">
    <property type="nucleotide sequence ID" value="NZ_BAAAZO010000002.1"/>
</dbReference>
<dbReference type="SUPFAM" id="SSF51395">
    <property type="entry name" value="FMN-linked oxidoreductases"/>
    <property type="match status" value="1"/>
</dbReference>
<dbReference type="InterPro" id="IPR051793">
    <property type="entry name" value="NADH:flavin_oxidoreductase"/>
</dbReference>
<dbReference type="CDD" id="cd02803">
    <property type="entry name" value="OYE_like_FMN_family"/>
    <property type="match status" value="1"/>
</dbReference>